<dbReference type="EMBL" id="PFAS01000010">
    <property type="protein sequence ID" value="PIT94083.1"/>
    <property type="molecule type" value="Genomic_DNA"/>
</dbReference>
<comment type="cofactor">
    <cofactor evidence="2">
        <name>Mn(2+)</name>
        <dbReference type="ChEBI" id="CHEBI:29035"/>
    </cofactor>
</comment>
<evidence type="ECO:0000256" key="2">
    <source>
        <dbReference type="ARBA" id="ARBA00001936"/>
    </source>
</evidence>
<dbReference type="InterPro" id="IPR039356">
    <property type="entry name" value="YfbR/HDDC2"/>
</dbReference>
<proteinExistence type="predicted"/>
<dbReference type="GO" id="GO:0046872">
    <property type="term" value="F:metal ion binding"/>
    <property type="evidence" value="ECO:0007669"/>
    <property type="project" value="UniProtKB-KW"/>
</dbReference>
<sequence>MKINYQKIVNSFYEWGLLRREAHKGWMYAGVDNPESVAEHTARAALIAYVLAELEGENPEHCAMLLLIHDLGEIRIGDHHKVAARYLDTNEGERRAFIEQVQNFPEQMREKWLSMFDEIEQRNTKTGVIAKDADWLEQAICGLEYINLGYPKAKGWVDNVLAALETDSAKKLLKEAIKTDPMEWWQGLKKMTYTKLS</sequence>
<evidence type="ECO:0000256" key="4">
    <source>
        <dbReference type="ARBA" id="ARBA00011738"/>
    </source>
</evidence>
<keyword evidence="6" id="KW-0479">Metal-binding</keyword>
<dbReference type="GO" id="GO:0002953">
    <property type="term" value="F:5'-deoxynucleotidase activity"/>
    <property type="evidence" value="ECO:0007669"/>
    <property type="project" value="UniProtKB-EC"/>
</dbReference>
<feature type="domain" description="HD/PDEase" evidence="8">
    <location>
        <begin position="33"/>
        <end position="148"/>
    </location>
</feature>
<dbReference type="SMART" id="SM00471">
    <property type="entry name" value="HDc"/>
    <property type="match status" value="1"/>
</dbReference>
<dbReference type="Gene3D" id="1.10.3210.10">
    <property type="entry name" value="Hypothetical protein af1432"/>
    <property type="match status" value="1"/>
</dbReference>
<evidence type="ECO:0000256" key="6">
    <source>
        <dbReference type="ARBA" id="ARBA00022723"/>
    </source>
</evidence>
<dbReference type="GO" id="GO:0005737">
    <property type="term" value="C:cytoplasm"/>
    <property type="evidence" value="ECO:0007669"/>
    <property type="project" value="TreeGrafter"/>
</dbReference>
<evidence type="ECO:0000313" key="10">
    <source>
        <dbReference type="Proteomes" id="UP000229335"/>
    </source>
</evidence>
<dbReference type="Proteomes" id="UP000229335">
    <property type="component" value="Unassembled WGS sequence"/>
</dbReference>
<accession>A0A2M6WMS4</accession>
<dbReference type="PANTHER" id="PTHR11845">
    <property type="entry name" value="5'-DEOXYNUCLEOTIDASE HDDC2"/>
    <property type="match status" value="1"/>
</dbReference>
<evidence type="ECO:0000313" key="9">
    <source>
        <dbReference type="EMBL" id="PIT94083.1"/>
    </source>
</evidence>
<reference evidence="10" key="1">
    <citation type="submission" date="2017-09" db="EMBL/GenBank/DDBJ databases">
        <title>Depth-based differentiation of microbial function through sediment-hosted aquifers and enrichment of novel symbionts in the deep terrestrial subsurface.</title>
        <authorList>
            <person name="Probst A.J."/>
            <person name="Ladd B."/>
            <person name="Jarett J.K."/>
            <person name="Geller-Mcgrath D.E."/>
            <person name="Sieber C.M.K."/>
            <person name="Emerson J.B."/>
            <person name="Anantharaman K."/>
            <person name="Thomas B.C."/>
            <person name="Malmstrom R."/>
            <person name="Stieglmeier M."/>
            <person name="Klingl A."/>
            <person name="Woyke T."/>
            <person name="Ryan C.M."/>
            <person name="Banfield J.F."/>
        </authorList>
    </citation>
    <scope>NUCLEOTIDE SEQUENCE [LARGE SCALE GENOMIC DNA]</scope>
</reference>
<dbReference type="EC" id="3.1.3.89" evidence="5"/>
<dbReference type="Pfam" id="PF13023">
    <property type="entry name" value="HD_3"/>
    <property type="match status" value="1"/>
</dbReference>
<dbReference type="InterPro" id="IPR003607">
    <property type="entry name" value="HD/PDEase_dom"/>
</dbReference>
<name>A0A2M6WMS4_9BACT</name>
<comment type="cofactor">
    <cofactor evidence="3">
        <name>Co(2+)</name>
        <dbReference type="ChEBI" id="CHEBI:48828"/>
    </cofactor>
</comment>
<comment type="caution">
    <text evidence="9">The sequence shown here is derived from an EMBL/GenBank/DDBJ whole genome shotgun (WGS) entry which is preliminary data.</text>
</comment>
<evidence type="ECO:0000256" key="3">
    <source>
        <dbReference type="ARBA" id="ARBA00001941"/>
    </source>
</evidence>
<evidence type="ECO:0000259" key="8">
    <source>
        <dbReference type="SMART" id="SM00471"/>
    </source>
</evidence>
<dbReference type="InterPro" id="IPR006674">
    <property type="entry name" value="HD_domain"/>
</dbReference>
<dbReference type="SUPFAM" id="SSF109604">
    <property type="entry name" value="HD-domain/PDEase-like"/>
    <property type="match status" value="1"/>
</dbReference>
<comment type="catalytic activity">
    <reaction evidence="1">
        <text>a 2'-deoxyribonucleoside 5'-phosphate + H2O = a 2'-deoxyribonucleoside + phosphate</text>
        <dbReference type="Rhea" id="RHEA:36167"/>
        <dbReference type="ChEBI" id="CHEBI:15377"/>
        <dbReference type="ChEBI" id="CHEBI:18274"/>
        <dbReference type="ChEBI" id="CHEBI:43474"/>
        <dbReference type="ChEBI" id="CHEBI:65317"/>
        <dbReference type="EC" id="3.1.3.89"/>
    </reaction>
</comment>
<keyword evidence="7 9" id="KW-0378">Hydrolase</keyword>
<gene>
    <name evidence="9" type="ORF">COU00_00890</name>
</gene>
<evidence type="ECO:0000256" key="7">
    <source>
        <dbReference type="ARBA" id="ARBA00022801"/>
    </source>
</evidence>
<protein>
    <recommendedName>
        <fullName evidence="5">5'-deoxynucleotidase</fullName>
        <ecNumber evidence="5">3.1.3.89</ecNumber>
    </recommendedName>
</protein>
<dbReference type="AlphaFoldDB" id="A0A2M6WMS4"/>
<dbReference type="PANTHER" id="PTHR11845:SF13">
    <property type="entry name" value="5'-DEOXYNUCLEOTIDASE HDDC2"/>
    <property type="match status" value="1"/>
</dbReference>
<evidence type="ECO:0000256" key="1">
    <source>
        <dbReference type="ARBA" id="ARBA00001638"/>
    </source>
</evidence>
<comment type="subunit">
    <text evidence="4">Homodimer.</text>
</comment>
<evidence type="ECO:0000256" key="5">
    <source>
        <dbReference type="ARBA" id="ARBA00012964"/>
    </source>
</evidence>
<organism evidence="9 10">
    <name type="scientific">Candidatus Falkowbacteria bacterium CG10_big_fil_rev_8_21_14_0_10_43_11</name>
    <dbReference type="NCBI Taxonomy" id="1974568"/>
    <lineage>
        <taxon>Bacteria</taxon>
        <taxon>Candidatus Falkowiibacteriota</taxon>
    </lineage>
</organism>